<reference evidence="1 2" key="1">
    <citation type="submission" date="2022-01" db="EMBL/GenBank/DDBJ databases">
        <title>Whole genome-based taxonomy of the Shewanellaceae.</title>
        <authorList>
            <person name="Martin-Rodriguez A.J."/>
        </authorList>
    </citation>
    <scope>NUCLEOTIDE SEQUENCE [LARGE SCALE GENOMIC DNA]</scope>
    <source>
        <strain evidence="1 2">DSM 17177</strain>
    </source>
</reference>
<evidence type="ECO:0000313" key="1">
    <source>
        <dbReference type="EMBL" id="MCL1123532.1"/>
    </source>
</evidence>
<dbReference type="RefSeq" id="WP_248938819.1">
    <property type="nucleotide sequence ID" value="NZ_JAKIKS010000007.1"/>
</dbReference>
<accession>A0ABT0L766</accession>
<keyword evidence="2" id="KW-1185">Reference proteome</keyword>
<dbReference type="EMBL" id="JAKIKS010000007">
    <property type="protein sequence ID" value="MCL1123532.1"/>
    <property type="molecule type" value="Genomic_DNA"/>
</dbReference>
<dbReference type="InterPro" id="IPR009678">
    <property type="entry name" value="Phage_tail_completion_R"/>
</dbReference>
<dbReference type="Proteomes" id="UP001203423">
    <property type="component" value="Unassembled WGS sequence"/>
</dbReference>
<protein>
    <submittedName>
        <fullName evidence="1">Phage tail protein</fullName>
    </submittedName>
</protein>
<organism evidence="1 2">
    <name type="scientific">Shewanella surugensis</name>
    <dbReference type="NCBI Taxonomy" id="212020"/>
    <lineage>
        <taxon>Bacteria</taxon>
        <taxon>Pseudomonadati</taxon>
        <taxon>Pseudomonadota</taxon>
        <taxon>Gammaproteobacteria</taxon>
        <taxon>Alteromonadales</taxon>
        <taxon>Shewanellaceae</taxon>
        <taxon>Shewanella</taxon>
    </lineage>
</organism>
<name>A0ABT0L766_9GAMM</name>
<proteinExistence type="predicted"/>
<dbReference type="Pfam" id="PF06891">
    <property type="entry name" value="P2_Phage_GpR"/>
    <property type="match status" value="1"/>
</dbReference>
<comment type="caution">
    <text evidence="1">The sequence shown here is derived from an EMBL/GenBank/DDBJ whole genome shotgun (WGS) entry which is preliminary data.</text>
</comment>
<evidence type="ECO:0000313" key="2">
    <source>
        <dbReference type="Proteomes" id="UP001203423"/>
    </source>
</evidence>
<sequence length="167" mass="18854">MSQPQIQEKTQLQQLSEFLLASLSPIVKKGDLDAWQEGGTVMRHGDDLGHGYRVAKWKYKASIAIERFPHTKINPYNLLGLIAAYFIDNAQERDDYQLGDPELTIDPISQDNTTIIIDVELMDNIDLLPDSNGPILFDGQRYRVSLVPVNVATDMSLFVHVKDELDV</sequence>
<gene>
    <name evidence="1" type="ORF">L2764_03305</name>
</gene>